<dbReference type="InterPro" id="IPR036615">
    <property type="entry name" value="Mur_ligase_C_dom_sf"/>
</dbReference>
<organism evidence="5 6">
    <name type="scientific">Microcella daejeonensis</name>
    <dbReference type="NCBI Taxonomy" id="2994971"/>
    <lineage>
        <taxon>Bacteria</taxon>
        <taxon>Bacillati</taxon>
        <taxon>Actinomycetota</taxon>
        <taxon>Actinomycetes</taxon>
        <taxon>Micrococcales</taxon>
        <taxon>Microbacteriaceae</taxon>
        <taxon>Microcella</taxon>
    </lineage>
</organism>
<dbReference type="EMBL" id="CP113089">
    <property type="protein sequence ID" value="WAB81366.1"/>
    <property type="molecule type" value="Genomic_DNA"/>
</dbReference>
<dbReference type="AlphaFoldDB" id="A0A9E8S9D2"/>
<gene>
    <name evidence="5" type="ORF">OVN18_12640</name>
</gene>
<dbReference type="Gene3D" id="3.90.190.20">
    <property type="entry name" value="Mur ligase, C-terminal domain"/>
    <property type="match status" value="1"/>
</dbReference>
<evidence type="ECO:0000313" key="6">
    <source>
        <dbReference type="Proteomes" id="UP001164706"/>
    </source>
</evidence>
<evidence type="ECO:0000313" key="5">
    <source>
        <dbReference type="EMBL" id="WAB81366.1"/>
    </source>
</evidence>
<keyword evidence="3" id="KW-0067">ATP-binding</keyword>
<name>A0A9E8S9D2_9MICO</name>
<reference evidence="5" key="1">
    <citation type="submission" date="2022-11" db="EMBL/GenBank/DDBJ databases">
        <title>Description of Microcella daejonensis nov. sp, isolated from riverside soil.</title>
        <authorList>
            <person name="Molina K.M."/>
            <person name="Kim S.B."/>
        </authorList>
    </citation>
    <scope>NUCLEOTIDE SEQUENCE</scope>
    <source>
        <strain evidence="5">MMS21-STM12</strain>
    </source>
</reference>
<dbReference type="Proteomes" id="UP001164706">
    <property type="component" value="Chromosome"/>
</dbReference>
<feature type="domain" description="Mur ligase C-terminal" evidence="4">
    <location>
        <begin position="70"/>
        <end position="197"/>
    </location>
</feature>
<evidence type="ECO:0000259" key="4">
    <source>
        <dbReference type="Pfam" id="PF02875"/>
    </source>
</evidence>
<dbReference type="InterPro" id="IPR004101">
    <property type="entry name" value="Mur_ligase_C"/>
</dbReference>
<accession>A0A9E8S9D2</accession>
<keyword evidence="2" id="KW-0547">Nucleotide-binding</keyword>
<keyword evidence="6" id="KW-1185">Reference proteome</keyword>
<evidence type="ECO:0000256" key="3">
    <source>
        <dbReference type="ARBA" id="ARBA00022840"/>
    </source>
</evidence>
<protein>
    <recommendedName>
        <fullName evidence="4">Mur ligase C-terminal domain-containing protein</fullName>
    </recommendedName>
</protein>
<dbReference type="Pfam" id="PF02875">
    <property type="entry name" value="Mur_ligase_C"/>
    <property type="match status" value="1"/>
</dbReference>
<dbReference type="PANTHER" id="PTHR43024:SF1">
    <property type="entry name" value="UDP-N-ACETYLMURAMOYL-TRIPEPTIDE--D-ALANYL-D-ALANINE LIGASE"/>
    <property type="match status" value="1"/>
</dbReference>
<dbReference type="GO" id="GO:0005524">
    <property type="term" value="F:ATP binding"/>
    <property type="evidence" value="ECO:0007669"/>
    <property type="project" value="UniProtKB-KW"/>
</dbReference>
<dbReference type="RefSeq" id="WP_267737387.1">
    <property type="nucleotide sequence ID" value="NZ_CP113089.1"/>
</dbReference>
<keyword evidence="1" id="KW-0436">Ligase</keyword>
<dbReference type="GO" id="GO:0016881">
    <property type="term" value="F:acid-amino acid ligase activity"/>
    <property type="evidence" value="ECO:0007669"/>
    <property type="project" value="InterPro"/>
</dbReference>
<dbReference type="SUPFAM" id="SSF53244">
    <property type="entry name" value="MurD-like peptide ligases, peptide-binding domain"/>
    <property type="match status" value="1"/>
</dbReference>
<dbReference type="KEGG" id="mdb:OVN18_12640"/>
<dbReference type="PANTHER" id="PTHR43024">
    <property type="entry name" value="UDP-N-ACETYLMURAMOYL-TRIPEPTIDE--D-ALANYL-D-ALANINE LIGASE"/>
    <property type="match status" value="1"/>
</dbReference>
<evidence type="ECO:0000256" key="2">
    <source>
        <dbReference type="ARBA" id="ARBA00022741"/>
    </source>
</evidence>
<evidence type="ECO:0000256" key="1">
    <source>
        <dbReference type="ARBA" id="ARBA00022598"/>
    </source>
</evidence>
<sequence>MTVVVDDVRHTLEGAVIDVRHGDEAGTIRLEALGDAVVDAALTTLESALAAGGAWADALAAAARTAEIPGRCRRIPLGNGALLLDDTAARTRHEVGRSLKVLADAARGRTRSLAVLGELDSEPAEWFDDHDGLGRLVVRLDVSQLIVVGHGARHTATAAGLEGSWDGESVLVADLDEAYAVLRSHLRPGDALLISAAARTPLADLVDRLTQEASW</sequence>
<proteinExistence type="predicted"/>
<dbReference type="InterPro" id="IPR051046">
    <property type="entry name" value="MurCDEF_CellWall_CoF430Synth"/>
</dbReference>